<dbReference type="PANTHER" id="PTHR42693:SF53">
    <property type="entry name" value="ENDO-4-O-SULFATASE"/>
    <property type="match status" value="1"/>
</dbReference>
<dbReference type="GO" id="GO:0004065">
    <property type="term" value="F:arylsulfatase activity"/>
    <property type="evidence" value="ECO:0007669"/>
    <property type="project" value="TreeGrafter"/>
</dbReference>
<dbReference type="PROSITE" id="PS00149">
    <property type="entry name" value="SULFATASE_2"/>
    <property type="match status" value="1"/>
</dbReference>
<accession>A0A2R5H133</accession>
<dbReference type="SUPFAM" id="SSF53649">
    <property type="entry name" value="Alkaline phosphatase-like"/>
    <property type="match status" value="1"/>
</dbReference>
<dbReference type="InParanoid" id="A0A2R5H133"/>
<reference evidence="7 8" key="1">
    <citation type="submission" date="2017-12" db="EMBL/GenBank/DDBJ databases">
        <title>Sequencing, de novo assembly and annotation of complete genome of a new Thraustochytrid species, strain FCC1311.</title>
        <authorList>
            <person name="Sedici K."/>
            <person name="Godart F."/>
            <person name="Aiese Cigliano R."/>
            <person name="Sanseverino W."/>
            <person name="Barakat M."/>
            <person name="Ortet P."/>
            <person name="Marechal E."/>
            <person name="Cagnac O."/>
            <person name="Amato A."/>
        </authorList>
    </citation>
    <scope>NUCLEOTIDE SEQUENCE [LARGE SCALE GENOMIC DNA]</scope>
</reference>
<keyword evidence="2" id="KW-0479">Metal-binding</keyword>
<dbReference type="OrthoDB" id="195633at2759"/>
<feature type="signal peptide" evidence="5">
    <location>
        <begin position="1"/>
        <end position="39"/>
    </location>
</feature>
<comment type="caution">
    <text evidence="7">The sequence shown here is derived from an EMBL/GenBank/DDBJ whole genome shotgun (WGS) entry which is preliminary data.</text>
</comment>
<dbReference type="Pfam" id="PF00884">
    <property type="entry name" value="Sulfatase"/>
    <property type="match status" value="1"/>
</dbReference>
<evidence type="ECO:0000256" key="3">
    <source>
        <dbReference type="ARBA" id="ARBA00022801"/>
    </source>
</evidence>
<protein>
    <submittedName>
        <fullName evidence="7">Arylsulfatase</fullName>
    </submittedName>
</protein>
<keyword evidence="4" id="KW-0106">Calcium</keyword>
<gene>
    <name evidence="7" type="ORF">FCC1311_107152</name>
</gene>
<evidence type="ECO:0000256" key="2">
    <source>
        <dbReference type="ARBA" id="ARBA00022723"/>
    </source>
</evidence>
<keyword evidence="8" id="KW-1185">Reference proteome</keyword>
<proteinExistence type="inferred from homology"/>
<sequence>MTDSVRKNDGGGRAHGGHSRAAILTAALLLCHHACDVAGAVACSETVKPNVLIFYTDDQGFGDREKYNGDILSMPNLETLAENGLEFTNGHSAATVCTPSRFAILTGVYAFRQNPSGGAVESDATPMVPGHATLASLLKTVGYRTYMSGKWHLGMDIPEDKENGEINGGPVDVGFDEFFGIPASMNYGNLAYIRDSTFTEPPDVYTAKDLYAQSSCPTKKRGKFCKTFSLEFPYSDSSKGHPISVGASFRADYCLSNFTYEAIRMIQDHMTSYSDQPFFMYLSVTAPHLPHAPHPDFAGKNEYGAYADFLEEIDFRLGQVLQALQDLGIQDETLVIYTSDNGPEEKKDFVKTGLLSTSIYKGEKRDLWEGGHRVPFIMQWPDGIEAGTTWTEAVSQVDLFATLAEMTGATLASDEDGRDSFSIWQPMCDIASASNVREGQPLVIEDDKAKLAVVCDDIKFNSKKKSRLYDLQEHPEENKSAKIWGKRRKFGKAMKNIWKEVQRNGHSESTLCPDTDAYRNL</sequence>
<feature type="domain" description="Sulfatase N-terminal" evidence="6">
    <location>
        <begin position="49"/>
        <end position="408"/>
    </location>
</feature>
<evidence type="ECO:0000313" key="8">
    <source>
        <dbReference type="Proteomes" id="UP000241890"/>
    </source>
</evidence>
<evidence type="ECO:0000313" key="7">
    <source>
        <dbReference type="EMBL" id="GBG34491.1"/>
    </source>
</evidence>
<feature type="chain" id="PRO_5015351345" evidence="5">
    <location>
        <begin position="40"/>
        <end position="521"/>
    </location>
</feature>
<keyword evidence="3" id="KW-0378">Hydrolase</keyword>
<dbReference type="Proteomes" id="UP000241890">
    <property type="component" value="Unassembled WGS sequence"/>
</dbReference>
<dbReference type="InterPro" id="IPR017850">
    <property type="entry name" value="Alkaline_phosphatase_core_sf"/>
</dbReference>
<organism evidence="7 8">
    <name type="scientific">Hondaea fermentalgiana</name>
    <dbReference type="NCBI Taxonomy" id="2315210"/>
    <lineage>
        <taxon>Eukaryota</taxon>
        <taxon>Sar</taxon>
        <taxon>Stramenopiles</taxon>
        <taxon>Bigyra</taxon>
        <taxon>Labyrinthulomycetes</taxon>
        <taxon>Thraustochytrida</taxon>
        <taxon>Thraustochytriidae</taxon>
        <taxon>Hondaea</taxon>
    </lineage>
</organism>
<evidence type="ECO:0000256" key="1">
    <source>
        <dbReference type="ARBA" id="ARBA00008779"/>
    </source>
</evidence>
<keyword evidence="5" id="KW-0732">Signal</keyword>
<dbReference type="Gene3D" id="3.40.720.10">
    <property type="entry name" value="Alkaline Phosphatase, subunit A"/>
    <property type="match status" value="1"/>
</dbReference>
<dbReference type="Gene3D" id="3.30.1120.10">
    <property type="match status" value="1"/>
</dbReference>
<comment type="similarity">
    <text evidence="1">Belongs to the sulfatase family.</text>
</comment>
<name>A0A2R5H133_9STRA</name>
<dbReference type="GO" id="GO:0046872">
    <property type="term" value="F:metal ion binding"/>
    <property type="evidence" value="ECO:0007669"/>
    <property type="project" value="UniProtKB-KW"/>
</dbReference>
<dbReference type="InterPro" id="IPR024607">
    <property type="entry name" value="Sulfatase_CS"/>
</dbReference>
<evidence type="ECO:0000256" key="5">
    <source>
        <dbReference type="SAM" id="SignalP"/>
    </source>
</evidence>
<evidence type="ECO:0000259" key="6">
    <source>
        <dbReference type="Pfam" id="PF00884"/>
    </source>
</evidence>
<dbReference type="InterPro" id="IPR050738">
    <property type="entry name" value="Sulfatase"/>
</dbReference>
<dbReference type="PANTHER" id="PTHR42693">
    <property type="entry name" value="ARYLSULFATASE FAMILY MEMBER"/>
    <property type="match status" value="1"/>
</dbReference>
<dbReference type="InterPro" id="IPR000917">
    <property type="entry name" value="Sulfatase_N"/>
</dbReference>
<dbReference type="EMBL" id="BEYU01000196">
    <property type="protein sequence ID" value="GBG34491.1"/>
    <property type="molecule type" value="Genomic_DNA"/>
</dbReference>
<dbReference type="AlphaFoldDB" id="A0A2R5H133"/>
<evidence type="ECO:0000256" key="4">
    <source>
        <dbReference type="ARBA" id="ARBA00022837"/>
    </source>
</evidence>